<dbReference type="PROSITE" id="PS50005">
    <property type="entry name" value="TPR"/>
    <property type="match status" value="2"/>
</dbReference>
<feature type="coiled-coil region" evidence="4">
    <location>
        <begin position="252"/>
        <end position="279"/>
    </location>
</feature>
<dbReference type="PANTHER" id="PTHR45641">
    <property type="entry name" value="TETRATRICOPEPTIDE REPEAT PROTEIN (AFU_ORTHOLOGUE AFUA_6G03870)"/>
    <property type="match status" value="1"/>
</dbReference>
<evidence type="ECO:0000256" key="1">
    <source>
        <dbReference type="ARBA" id="ARBA00022737"/>
    </source>
</evidence>
<dbReference type="Proteomes" id="UP000630660">
    <property type="component" value="Unassembled WGS sequence"/>
</dbReference>
<dbReference type="PANTHER" id="PTHR45641:SF1">
    <property type="entry name" value="AAA+ ATPASE DOMAIN-CONTAINING PROTEIN"/>
    <property type="match status" value="1"/>
</dbReference>
<gene>
    <name evidence="5" type="ORF">GF359_00665</name>
</gene>
<reference evidence="5" key="1">
    <citation type="submission" date="2019-11" db="EMBL/GenBank/DDBJ databases">
        <title>Microbial mats filling the niche in hypersaline microbial mats.</title>
        <authorList>
            <person name="Wong H.L."/>
            <person name="Macleod F.I."/>
            <person name="White R.A. III"/>
            <person name="Burns B.P."/>
        </authorList>
    </citation>
    <scope>NUCLEOTIDE SEQUENCE</scope>
    <source>
        <strain evidence="5">Bin_327</strain>
    </source>
</reference>
<evidence type="ECO:0000313" key="5">
    <source>
        <dbReference type="EMBL" id="MBD3363705.1"/>
    </source>
</evidence>
<accession>A0A9D5QD44</accession>
<comment type="caution">
    <text evidence="5">The sequence shown here is derived from an EMBL/GenBank/DDBJ whole genome shotgun (WGS) entry which is preliminary data.</text>
</comment>
<evidence type="ECO:0000313" key="6">
    <source>
        <dbReference type="Proteomes" id="UP000630660"/>
    </source>
</evidence>
<keyword evidence="2 3" id="KW-0802">TPR repeat</keyword>
<protein>
    <submittedName>
        <fullName evidence="5">Tetratricopeptide repeat protein</fullName>
    </submittedName>
</protein>
<dbReference type="InterPro" id="IPR019734">
    <property type="entry name" value="TPR_rpt"/>
</dbReference>
<dbReference type="AlphaFoldDB" id="A0A9D5QD44"/>
<dbReference type="EMBL" id="WJKJ01000019">
    <property type="protein sequence ID" value="MBD3363705.1"/>
    <property type="molecule type" value="Genomic_DNA"/>
</dbReference>
<evidence type="ECO:0000256" key="3">
    <source>
        <dbReference type="PROSITE-ProRule" id="PRU00339"/>
    </source>
</evidence>
<name>A0A9D5QD44_UNCW3</name>
<dbReference type="Gene3D" id="1.25.40.10">
    <property type="entry name" value="Tetratricopeptide repeat domain"/>
    <property type="match status" value="1"/>
</dbReference>
<proteinExistence type="predicted"/>
<dbReference type="Pfam" id="PF13424">
    <property type="entry name" value="TPR_12"/>
    <property type="match status" value="1"/>
</dbReference>
<keyword evidence="1" id="KW-0677">Repeat</keyword>
<feature type="non-terminal residue" evidence="5">
    <location>
        <position position="426"/>
    </location>
</feature>
<dbReference type="InterPro" id="IPR011990">
    <property type="entry name" value="TPR-like_helical_dom_sf"/>
</dbReference>
<sequence>MHTQKKCADGRSVWFLLLIILLPLGLIAQTNYKEQRAVVDSLETAGSNFYRQGAYLDAITCWEEALTIKLDILTPQHPDVALSYNNIGVVYDNLGEYGKALDNHEKALAIFLKALGEEHPHVAQSYNNIGAVYRSQNQPDSALYYYEKSIDIFEKNRDKVESEELRATYTETVTNRYETIISLLLEMDRPEEAFEYLERSKSKSLQEAIDEKYDLELGTGKIRDMIKQTRTLATKIEVFEKQLLEERMKPDSTRIDAKIENLSSQLAEVRSEYDSLSAEIEADPDYAFIVKVEPVKLSEIRKNLPEGQKLLMVYSGVNQLYLFLVSHDGYVGKSYPVTREAMNNYIAYCNAFCTITTLSELNKIKNWKWEDDGSEFYTKEVEPFKEILHNLYKTFIEPLEEELATAEIVTIIPSGELNYLPWGAML</sequence>
<keyword evidence="4" id="KW-0175">Coiled coil</keyword>
<dbReference type="SUPFAM" id="SSF48452">
    <property type="entry name" value="TPR-like"/>
    <property type="match status" value="1"/>
</dbReference>
<dbReference type="SMART" id="SM00028">
    <property type="entry name" value="TPR"/>
    <property type="match status" value="3"/>
</dbReference>
<evidence type="ECO:0000256" key="4">
    <source>
        <dbReference type="SAM" id="Coils"/>
    </source>
</evidence>
<evidence type="ECO:0000256" key="2">
    <source>
        <dbReference type="ARBA" id="ARBA00022803"/>
    </source>
</evidence>
<feature type="repeat" description="TPR" evidence="3">
    <location>
        <begin position="81"/>
        <end position="114"/>
    </location>
</feature>
<organism evidence="5 6">
    <name type="scientific">candidate division WOR-3 bacterium</name>
    <dbReference type="NCBI Taxonomy" id="2052148"/>
    <lineage>
        <taxon>Bacteria</taxon>
        <taxon>Bacteria division WOR-3</taxon>
    </lineage>
</organism>
<feature type="repeat" description="TPR" evidence="3">
    <location>
        <begin position="123"/>
        <end position="156"/>
    </location>
</feature>